<comment type="caution">
    <text evidence="2">The sequence shown here is derived from an EMBL/GenBank/DDBJ whole genome shotgun (WGS) entry which is preliminary data.</text>
</comment>
<dbReference type="SUPFAM" id="SSF52402">
    <property type="entry name" value="Adenine nucleotide alpha hydrolases-like"/>
    <property type="match status" value="1"/>
</dbReference>
<dbReference type="EMBL" id="JABCSC020000001">
    <property type="protein sequence ID" value="NSL53758.1"/>
    <property type="molecule type" value="Genomic_DNA"/>
</dbReference>
<evidence type="ECO:0000313" key="2">
    <source>
        <dbReference type="EMBL" id="NSL53758.1"/>
    </source>
</evidence>
<dbReference type="CDD" id="cd00352">
    <property type="entry name" value="Gn_AT_II"/>
    <property type="match status" value="1"/>
</dbReference>
<dbReference type="Pfam" id="PF13537">
    <property type="entry name" value="GATase_7"/>
    <property type="match status" value="1"/>
</dbReference>
<dbReference type="InterPro" id="IPR017932">
    <property type="entry name" value="GATase_2_dom"/>
</dbReference>
<evidence type="ECO:0000313" key="3">
    <source>
        <dbReference type="Proteomes" id="UP000778523"/>
    </source>
</evidence>
<protein>
    <recommendedName>
        <fullName evidence="1">Glutamine amidotransferase type-2 domain-containing protein</fullName>
    </recommendedName>
</protein>
<dbReference type="Gene3D" id="3.40.50.620">
    <property type="entry name" value="HUPs"/>
    <property type="match status" value="1"/>
</dbReference>
<evidence type="ECO:0000259" key="1">
    <source>
        <dbReference type="PROSITE" id="PS51278"/>
    </source>
</evidence>
<name>A0ABX2IDD5_9RHOO</name>
<keyword evidence="3" id="KW-1185">Reference proteome</keyword>
<sequence length="641" mass="71462">MCGIFGFVASDRFSAGADQLGRLAAGLFLLSESRGSEAAGLAISNGVELSMFRRAQPASRMLGTPEYKEFVGSRFCSTSTGANTLVIGHSRLVTNGSQGIEENNQPVSSDHCVGVHNGIIVNDKELWELNPDLVRRSLVDTEVFYRLFDKNFSLSGDVVGSLCNVFGAIKGEANIAFLHDSMPSLFLATNVGSLYWLRAKKTGLFVFASERHFLTSLILQFRDLFSECDLNDVQQLRVGEGVCVSPNELSIEAFELSAAQATSLSEKPVSAAKPILDHSPKRKELCRCTRCILPHSFPFISFDKDGVCNFCREGAPIRRDDRQTLEARISGFRSKDGSPDCIVALSGGRDSCYGLHVIKKELGLNPIAYTYDWAMVTDEARRNSARMCGELGVEHIIRSADIISKRKNIRINIEAWLRRPELGMIPLFMAGDKQFFHYASQVSRQTSVPLVIFCGGNNLEITRFKAGFCGVQDRSVNTMVGLDLPGKLRLLAYYAKNYILNPSYINRSVLDTLFAFYSTYVNRQDFLYLYQYVDWDEKVIAKTLSDSYGWESSGDSNSTWRIGDGTAAFYNYIYYTVAGFSEHDTFRSNQIRAGLITRDEALRLVEQENQPRYLAMREYAALVGFSLDEALTVINNIPKLG</sequence>
<proteinExistence type="predicted"/>
<gene>
    <name evidence="2" type="ORF">HJ583_001835</name>
</gene>
<dbReference type="SUPFAM" id="SSF56235">
    <property type="entry name" value="N-terminal nucleophile aminohydrolases (Ntn hydrolases)"/>
    <property type="match status" value="1"/>
</dbReference>
<organism evidence="2 3">
    <name type="scientific">Uliginosibacterium aquaticum</name>
    <dbReference type="NCBI Taxonomy" id="2731212"/>
    <lineage>
        <taxon>Bacteria</taxon>
        <taxon>Pseudomonadati</taxon>
        <taxon>Pseudomonadota</taxon>
        <taxon>Betaproteobacteria</taxon>
        <taxon>Rhodocyclales</taxon>
        <taxon>Zoogloeaceae</taxon>
        <taxon>Uliginosibacterium</taxon>
    </lineage>
</organism>
<dbReference type="PROSITE" id="PS51278">
    <property type="entry name" value="GATASE_TYPE_2"/>
    <property type="match status" value="1"/>
</dbReference>
<dbReference type="RefSeq" id="WP_170020012.1">
    <property type="nucleotide sequence ID" value="NZ_JABCSC020000001.1"/>
</dbReference>
<dbReference type="Proteomes" id="UP000778523">
    <property type="component" value="Unassembled WGS sequence"/>
</dbReference>
<feature type="domain" description="Glutamine amidotransferase type-2" evidence="1">
    <location>
        <begin position="2"/>
        <end position="247"/>
    </location>
</feature>
<dbReference type="InterPro" id="IPR029055">
    <property type="entry name" value="Ntn_hydrolases_N"/>
</dbReference>
<dbReference type="InterPro" id="IPR014729">
    <property type="entry name" value="Rossmann-like_a/b/a_fold"/>
</dbReference>
<reference evidence="2 3" key="1">
    <citation type="submission" date="2020-06" db="EMBL/GenBank/DDBJ databases">
        <title>Draft genome of Uliginosibacterium sp. IMCC34675.</title>
        <authorList>
            <person name="Song J."/>
        </authorList>
    </citation>
    <scope>NUCLEOTIDE SEQUENCE [LARGE SCALE GENOMIC DNA]</scope>
    <source>
        <strain evidence="2 3">IMCC34675</strain>
    </source>
</reference>
<dbReference type="Gene3D" id="3.60.20.10">
    <property type="entry name" value="Glutamine Phosphoribosylpyrophosphate, subunit 1, domain 1"/>
    <property type="match status" value="1"/>
</dbReference>
<accession>A0ABX2IDD5</accession>